<dbReference type="EMBL" id="JACHGT010000004">
    <property type="protein sequence ID" value="MBB6034466.1"/>
    <property type="molecule type" value="Genomic_DNA"/>
</dbReference>
<evidence type="ECO:0000256" key="2">
    <source>
        <dbReference type="PROSITE-ProRule" id="PRU00335"/>
    </source>
</evidence>
<dbReference type="InterPro" id="IPR009057">
    <property type="entry name" value="Homeodomain-like_sf"/>
</dbReference>
<evidence type="ECO:0000313" key="4">
    <source>
        <dbReference type="EMBL" id="MBB6034466.1"/>
    </source>
</evidence>
<feature type="DNA-binding region" description="H-T-H motif" evidence="2">
    <location>
        <begin position="29"/>
        <end position="48"/>
    </location>
</feature>
<dbReference type="Pfam" id="PF17940">
    <property type="entry name" value="TetR_C_31"/>
    <property type="match status" value="1"/>
</dbReference>
<protein>
    <submittedName>
        <fullName evidence="4">DNA-binding transcriptional regulator YbjK</fullName>
    </submittedName>
</protein>
<evidence type="ECO:0000259" key="3">
    <source>
        <dbReference type="PROSITE" id="PS50977"/>
    </source>
</evidence>
<evidence type="ECO:0000256" key="1">
    <source>
        <dbReference type="ARBA" id="ARBA00023125"/>
    </source>
</evidence>
<proteinExistence type="predicted"/>
<dbReference type="InterPro" id="IPR041583">
    <property type="entry name" value="TetR_C_31"/>
</dbReference>
<evidence type="ECO:0000313" key="5">
    <source>
        <dbReference type="Proteomes" id="UP000548476"/>
    </source>
</evidence>
<sequence>MARSNPERRAALLDAAIDVLAAEGARGLTYRSVDVAAGVPAGTASNYFAGRDDLLLQAGARIHVRLAPEAGEMDGYTAAPANRETIRAAMHGLFARVAADRSSYLALLELRLEATRRPGLRADLTATVEASLAENFRLHAEGGFPGDRYTAMALYLAMTGLIVEHLTLPEAWRGEDFGELIDRLCERIVPEA</sequence>
<dbReference type="PROSITE" id="PS50977">
    <property type="entry name" value="HTH_TETR_2"/>
    <property type="match status" value="1"/>
</dbReference>
<dbReference type="Gene3D" id="1.10.357.10">
    <property type="entry name" value="Tetracycline Repressor, domain 2"/>
    <property type="match status" value="1"/>
</dbReference>
<organism evidence="4 5">
    <name type="scientific">Phytomonospora endophytica</name>
    <dbReference type="NCBI Taxonomy" id="714109"/>
    <lineage>
        <taxon>Bacteria</taxon>
        <taxon>Bacillati</taxon>
        <taxon>Actinomycetota</taxon>
        <taxon>Actinomycetes</taxon>
        <taxon>Micromonosporales</taxon>
        <taxon>Micromonosporaceae</taxon>
        <taxon>Phytomonospora</taxon>
    </lineage>
</organism>
<dbReference type="RefSeq" id="WP_184787317.1">
    <property type="nucleotide sequence ID" value="NZ_BONT01000087.1"/>
</dbReference>
<dbReference type="InterPro" id="IPR001647">
    <property type="entry name" value="HTH_TetR"/>
</dbReference>
<dbReference type="AlphaFoldDB" id="A0A841FDW8"/>
<dbReference type="Pfam" id="PF00440">
    <property type="entry name" value="TetR_N"/>
    <property type="match status" value="1"/>
</dbReference>
<keyword evidence="5" id="KW-1185">Reference proteome</keyword>
<dbReference type="Proteomes" id="UP000548476">
    <property type="component" value="Unassembled WGS sequence"/>
</dbReference>
<reference evidence="4 5" key="1">
    <citation type="submission" date="2020-08" db="EMBL/GenBank/DDBJ databases">
        <title>Genomic Encyclopedia of Type Strains, Phase IV (KMG-IV): sequencing the most valuable type-strain genomes for metagenomic binning, comparative biology and taxonomic classification.</title>
        <authorList>
            <person name="Goeker M."/>
        </authorList>
    </citation>
    <scope>NUCLEOTIDE SEQUENCE [LARGE SCALE GENOMIC DNA]</scope>
    <source>
        <strain evidence="4 5">YIM 65646</strain>
    </source>
</reference>
<feature type="domain" description="HTH tetR-type" evidence="3">
    <location>
        <begin position="6"/>
        <end position="66"/>
    </location>
</feature>
<dbReference type="GO" id="GO:0003677">
    <property type="term" value="F:DNA binding"/>
    <property type="evidence" value="ECO:0007669"/>
    <property type="project" value="UniProtKB-UniRule"/>
</dbReference>
<gene>
    <name evidence="4" type="ORF">HNR73_002316</name>
</gene>
<keyword evidence="1 2" id="KW-0238">DNA-binding</keyword>
<name>A0A841FDW8_9ACTN</name>
<accession>A0A841FDW8</accession>
<comment type="caution">
    <text evidence="4">The sequence shown here is derived from an EMBL/GenBank/DDBJ whole genome shotgun (WGS) entry which is preliminary data.</text>
</comment>
<dbReference type="SUPFAM" id="SSF46689">
    <property type="entry name" value="Homeodomain-like"/>
    <property type="match status" value="1"/>
</dbReference>